<proteinExistence type="predicted"/>
<evidence type="ECO:0000256" key="2">
    <source>
        <dbReference type="ARBA" id="ARBA00004196"/>
    </source>
</evidence>
<dbReference type="GO" id="GO:0004222">
    <property type="term" value="F:metalloendopeptidase activity"/>
    <property type="evidence" value="ECO:0007669"/>
    <property type="project" value="TreeGrafter"/>
</dbReference>
<keyword evidence="4" id="KW-0479">Metal-binding</keyword>
<evidence type="ECO:0000256" key="5">
    <source>
        <dbReference type="ARBA" id="ARBA00022801"/>
    </source>
</evidence>
<dbReference type="InterPro" id="IPR016047">
    <property type="entry name" value="M23ase_b-sheet_dom"/>
</dbReference>
<keyword evidence="7" id="KW-0482">Metalloprotease</keyword>
<dbReference type="PANTHER" id="PTHR21666:SF288">
    <property type="entry name" value="CELL DIVISION PROTEIN YTFB"/>
    <property type="match status" value="1"/>
</dbReference>
<keyword evidence="8" id="KW-0732">Signal</keyword>
<comment type="cofactor">
    <cofactor evidence="1">
        <name>Zn(2+)</name>
        <dbReference type="ChEBI" id="CHEBI:29105"/>
    </cofactor>
</comment>
<dbReference type="GO" id="GO:0030313">
    <property type="term" value="C:cell envelope"/>
    <property type="evidence" value="ECO:0007669"/>
    <property type="project" value="UniProtKB-SubCell"/>
</dbReference>
<dbReference type="PANTHER" id="PTHR21666">
    <property type="entry name" value="PEPTIDASE-RELATED"/>
    <property type="match status" value="1"/>
</dbReference>
<feature type="chain" id="PRO_5026874279" evidence="8">
    <location>
        <begin position="28"/>
        <end position="408"/>
    </location>
</feature>
<evidence type="ECO:0000313" key="11">
    <source>
        <dbReference type="EMBL" id="CAA9251554.1"/>
    </source>
</evidence>
<dbReference type="Pfam" id="PF01551">
    <property type="entry name" value="Peptidase_M23"/>
    <property type="match status" value="1"/>
</dbReference>
<evidence type="ECO:0000256" key="6">
    <source>
        <dbReference type="ARBA" id="ARBA00022833"/>
    </source>
</evidence>
<dbReference type="InterPro" id="IPR050570">
    <property type="entry name" value="Cell_wall_metabolism_enzyme"/>
</dbReference>
<dbReference type="Pfam" id="PF19425">
    <property type="entry name" value="Csd3_N2"/>
    <property type="match status" value="1"/>
</dbReference>
<protein>
    <submittedName>
        <fullName evidence="11">Peptidase, M23/M37 family</fullName>
    </submittedName>
</protein>
<evidence type="ECO:0000256" key="1">
    <source>
        <dbReference type="ARBA" id="ARBA00001947"/>
    </source>
</evidence>
<evidence type="ECO:0000256" key="8">
    <source>
        <dbReference type="SAM" id="SignalP"/>
    </source>
</evidence>
<feature type="domain" description="M23ase beta-sheet core" evidence="9">
    <location>
        <begin position="268"/>
        <end position="365"/>
    </location>
</feature>
<reference evidence="11" key="1">
    <citation type="submission" date="2020-02" db="EMBL/GenBank/DDBJ databases">
        <authorList>
            <person name="Meier V. D."/>
        </authorList>
    </citation>
    <scope>NUCLEOTIDE SEQUENCE</scope>
    <source>
        <strain evidence="11">AVDCRST_MAG27</strain>
    </source>
</reference>
<dbReference type="GO" id="GO:0046872">
    <property type="term" value="F:metal ion binding"/>
    <property type="evidence" value="ECO:0007669"/>
    <property type="project" value="UniProtKB-KW"/>
</dbReference>
<dbReference type="SUPFAM" id="SSF51261">
    <property type="entry name" value="Duplicated hybrid motif"/>
    <property type="match status" value="1"/>
</dbReference>
<keyword evidence="3" id="KW-0645">Protease</keyword>
<evidence type="ECO:0000259" key="9">
    <source>
        <dbReference type="Pfam" id="PF01551"/>
    </source>
</evidence>
<organism evidence="11">
    <name type="scientific">uncultured Craurococcus sp</name>
    <dbReference type="NCBI Taxonomy" id="1135998"/>
    <lineage>
        <taxon>Bacteria</taxon>
        <taxon>Pseudomonadati</taxon>
        <taxon>Pseudomonadota</taxon>
        <taxon>Alphaproteobacteria</taxon>
        <taxon>Acetobacterales</taxon>
        <taxon>Acetobacteraceae</taxon>
        <taxon>Craurococcus</taxon>
        <taxon>environmental samples</taxon>
    </lineage>
</organism>
<dbReference type="InterPro" id="IPR045834">
    <property type="entry name" value="Csd3_N2"/>
</dbReference>
<dbReference type="Gene3D" id="3.10.450.350">
    <property type="match status" value="2"/>
</dbReference>
<dbReference type="Gene3D" id="2.70.70.10">
    <property type="entry name" value="Glucose Permease (Domain IIA)"/>
    <property type="match status" value="1"/>
</dbReference>
<accession>A0A6J4IIP8</accession>
<evidence type="ECO:0000256" key="4">
    <source>
        <dbReference type="ARBA" id="ARBA00022723"/>
    </source>
</evidence>
<keyword evidence="6" id="KW-0862">Zinc</keyword>
<dbReference type="GO" id="GO:0006508">
    <property type="term" value="P:proteolysis"/>
    <property type="evidence" value="ECO:0007669"/>
    <property type="project" value="UniProtKB-KW"/>
</dbReference>
<feature type="domain" description="Csd3-like second N-terminal" evidence="10">
    <location>
        <begin position="140"/>
        <end position="256"/>
    </location>
</feature>
<dbReference type="AlphaFoldDB" id="A0A6J4IIP8"/>
<feature type="signal peptide" evidence="8">
    <location>
        <begin position="1"/>
        <end position="27"/>
    </location>
</feature>
<comment type="subcellular location">
    <subcellularLocation>
        <location evidence="2">Cell envelope</location>
    </subcellularLocation>
</comment>
<keyword evidence="5" id="KW-0378">Hydrolase</keyword>
<evidence type="ECO:0000256" key="7">
    <source>
        <dbReference type="ARBA" id="ARBA00023049"/>
    </source>
</evidence>
<sequence length="408" mass="44403">MLHRIARPARWLPCFVILLASPAAAPAQPDPPKPSSSIQTEAVRVLVARPGDTLAQLLAGAGVEPEEARPAISALAPIFPPRRLQPGHEVTLRQDPSRDDALTALILEPAPGRTVTVTRTPSGWQAVEEEATRHRHLVYARGDVTGALLQDLGAAGLPQALSVNLVRMLGHAVDFQRELQPGDGFTVLFDRFRDAEGGLLRDGDVLHAEFRMSTRRLSLWRHETATGPEWFDETGRSLRRNFLRTPLDGARISSEFGQRRHPVLGFTRMHQGIDFAAPHGTPVLAAADGVVERIGFVSGYGRLIELSHPDRSMTRYAHLSGFAQGLKLGSRVGQAEVIGRVGSSGLATGPHLHYEIVENGRSVDPAIARPAATVLLAGEGLEDFQRTRRAILTQIAHLEPMQEVAWAE</sequence>
<dbReference type="EMBL" id="CADCTD010000089">
    <property type="protein sequence ID" value="CAA9251554.1"/>
    <property type="molecule type" value="Genomic_DNA"/>
</dbReference>
<evidence type="ECO:0000256" key="3">
    <source>
        <dbReference type="ARBA" id="ARBA00022670"/>
    </source>
</evidence>
<dbReference type="InterPro" id="IPR011055">
    <property type="entry name" value="Dup_hybrid_motif"/>
</dbReference>
<name>A0A6J4IIP8_9PROT</name>
<gene>
    <name evidence="11" type="ORF">AVDCRST_MAG27-2038</name>
</gene>
<evidence type="ECO:0000259" key="10">
    <source>
        <dbReference type="Pfam" id="PF19425"/>
    </source>
</evidence>
<dbReference type="CDD" id="cd12797">
    <property type="entry name" value="M23_peptidase"/>
    <property type="match status" value="1"/>
</dbReference>